<dbReference type="InterPro" id="IPR006822">
    <property type="entry name" value="Coatomer_esu"/>
</dbReference>
<gene>
    <name evidence="12" type="ORF">Q9L58_006920</name>
</gene>
<keyword evidence="8 11" id="KW-0333">Golgi apparatus</keyword>
<evidence type="ECO:0000256" key="11">
    <source>
        <dbReference type="PIRNR" id="PIRNR016478"/>
    </source>
</evidence>
<evidence type="ECO:0000256" key="4">
    <source>
        <dbReference type="ARBA" id="ARBA00022448"/>
    </source>
</evidence>
<keyword evidence="9 11" id="KW-0472">Membrane</keyword>
<organism evidence="12 13">
    <name type="scientific">Discina gigas</name>
    <dbReference type="NCBI Taxonomy" id="1032678"/>
    <lineage>
        <taxon>Eukaryota</taxon>
        <taxon>Fungi</taxon>
        <taxon>Dikarya</taxon>
        <taxon>Ascomycota</taxon>
        <taxon>Pezizomycotina</taxon>
        <taxon>Pezizomycetes</taxon>
        <taxon>Pezizales</taxon>
        <taxon>Discinaceae</taxon>
        <taxon>Discina</taxon>
    </lineage>
</organism>
<evidence type="ECO:0000256" key="3">
    <source>
        <dbReference type="ARBA" id="ARBA00008827"/>
    </source>
</evidence>
<evidence type="ECO:0000256" key="6">
    <source>
        <dbReference type="ARBA" id="ARBA00022892"/>
    </source>
</evidence>
<keyword evidence="13" id="KW-1185">Reference proteome</keyword>
<comment type="subcellular location">
    <subcellularLocation>
        <location evidence="2">Cytoplasmic vesicle</location>
        <location evidence="2">COPI-coated vesicle membrane</location>
        <topology evidence="2">Peripheral membrane protein</topology>
        <orientation evidence="2">Cytoplasmic side</orientation>
    </subcellularLocation>
    <subcellularLocation>
        <location evidence="1">Golgi apparatus membrane</location>
        <topology evidence="1">Peripheral membrane protein</topology>
        <orientation evidence="1">Cytoplasmic side</orientation>
    </subcellularLocation>
</comment>
<dbReference type="Pfam" id="PF04733">
    <property type="entry name" value="Coatomer_E"/>
    <property type="match status" value="1"/>
</dbReference>
<evidence type="ECO:0000256" key="10">
    <source>
        <dbReference type="ARBA" id="ARBA00023329"/>
    </source>
</evidence>
<evidence type="ECO:0000256" key="5">
    <source>
        <dbReference type="ARBA" id="ARBA00022490"/>
    </source>
</evidence>
<evidence type="ECO:0000256" key="9">
    <source>
        <dbReference type="ARBA" id="ARBA00023136"/>
    </source>
</evidence>
<evidence type="ECO:0000313" key="12">
    <source>
        <dbReference type="EMBL" id="KAL0634182.1"/>
    </source>
</evidence>
<comment type="similarity">
    <text evidence="3 11">Belongs to the COPE family.</text>
</comment>
<dbReference type="Gene3D" id="1.25.40.10">
    <property type="entry name" value="Tetratricopeptide repeat domain"/>
    <property type="match status" value="1"/>
</dbReference>
<dbReference type="Proteomes" id="UP001447188">
    <property type="component" value="Unassembled WGS sequence"/>
</dbReference>
<comment type="function">
    <text evidence="11">The coatomer is a cytosolic protein complex that binds to dilysine motifs and reversibly associates with Golgi non-clathrin-coated vesicles, which further mediate biosynthetic protein transport from the ER, via the Golgi up to the trans Golgi network. The coatomer complex is required for budding from Golgi membranes, and is essential for the retrograde Golgi-to-ER transport of dilysine-tagged proteins.</text>
</comment>
<reference evidence="12 13" key="1">
    <citation type="submission" date="2024-02" db="EMBL/GenBank/DDBJ databases">
        <title>Discinaceae phylogenomics.</title>
        <authorList>
            <person name="Dirks A.C."/>
            <person name="James T.Y."/>
        </authorList>
    </citation>
    <scope>NUCLEOTIDE SEQUENCE [LARGE SCALE GENOMIC DNA]</scope>
    <source>
        <strain evidence="12 13">ACD0624</strain>
    </source>
</reference>
<evidence type="ECO:0000313" key="13">
    <source>
        <dbReference type="Proteomes" id="UP001447188"/>
    </source>
</evidence>
<evidence type="ECO:0000256" key="2">
    <source>
        <dbReference type="ARBA" id="ARBA00004347"/>
    </source>
</evidence>
<keyword evidence="6 11" id="KW-0931">ER-Golgi transport</keyword>
<dbReference type="InterPro" id="IPR011990">
    <property type="entry name" value="TPR-like_helical_dom_sf"/>
</dbReference>
<keyword evidence="4 11" id="KW-0813">Transport</keyword>
<evidence type="ECO:0000256" key="1">
    <source>
        <dbReference type="ARBA" id="ARBA00004255"/>
    </source>
</evidence>
<name>A0ABR3GEN2_9PEZI</name>
<dbReference type="PANTHER" id="PTHR10805">
    <property type="entry name" value="COATOMER SUBUNIT EPSILON"/>
    <property type="match status" value="1"/>
</dbReference>
<proteinExistence type="inferred from homology"/>
<protein>
    <recommendedName>
        <fullName evidence="11">Coatomer subunit epsilon</fullName>
    </recommendedName>
</protein>
<dbReference type="PANTHER" id="PTHR10805:SF0">
    <property type="entry name" value="COATOMER SUBUNIT EPSILON"/>
    <property type="match status" value="1"/>
</dbReference>
<accession>A0ABR3GEN2</accession>
<keyword evidence="5 11" id="KW-0963">Cytoplasm</keyword>
<sequence>MDPFSSEGELLTIHNAFHSGLYSTVIDTDTSALSPANVIAARVYVFRARIALGQASDVIAELEGENDVPDLAAVTAFAEYTEGEKVAAVTAIEGLVESASDNATVQVLGATVLQREGRSDEALAVLAKHQGSLEAVALAVQIRLSQNRLDLAIKEVSTAKRWAQDSLLVNLAESWVGLRVGGEKYQQAYYVYEELAQAPGSSTARTLVGQAVAELHLGRIEEAEVALQQALQKTPADPDALANMLVLETISGKEDAGGMEALRKADPAHPLLVDLDEKSSLFDRAAAKYTVKVGA</sequence>
<dbReference type="SUPFAM" id="SSF48452">
    <property type="entry name" value="TPR-like"/>
    <property type="match status" value="1"/>
</dbReference>
<keyword evidence="7 11" id="KW-0653">Protein transport</keyword>
<keyword evidence="10 11" id="KW-0968">Cytoplasmic vesicle</keyword>
<dbReference type="PIRSF" id="PIRSF016478">
    <property type="entry name" value="Coatomer_esu"/>
    <property type="match status" value="1"/>
</dbReference>
<evidence type="ECO:0000256" key="7">
    <source>
        <dbReference type="ARBA" id="ARBA00022927"/>
    </source>
</evidence>
<comment type="caution">
    <text evidence="12">The sequence shown here is derived from an EMBL/GenBank/DDBJ whole genome shotgun (WGS) entry which is preliminary data.</text>
</comment>
<evidence type="ECO:0000256" key="8">
    <source>
        <dbReference type="ARBA" id="ARBA00023034"/>
    </source>
</evidence>
<dbReference type="EMBL" id="JBBBZM010000102">
    <property type="protein sequence ID" value="KAL0634182.1"/>
    <property type="molecule type" value="Genomic_DNA"/>
</dbReference>